<proteinExistence type="predicted"/>
<accession>A0A2Z7B1M1</accession>
<dbReference type="Proteomes" id="UP000250235">
    <property type="component" value="Unassembled WGS sequence"/>
</dbReference>
<organism evidence="1 2">
    <name type="scientific">Dorcoceras hygrometricum</name>
    <dbReference type="NCBI Taxonomy" id="472368"/>
    <lineage>
        <taxon>Eukaryota</taxon>
        <taxon>Viridiplantae</taxon>
        <taxon>Streptophyta</taxon>
        <taxon>Embryophyta</taxon>
        <taxon>Tracheophyta</taxon>
        <taxon>Spermatophyta</taxon>
        <taxon>Magnoliopsida</taxon>
        <taxon>eudicotyledons</taxon>
        <taxon>Gunneridae</taxon>
        <taxon>Pentapetalae</taxon>
        <taxon>asterids</taxon>
        <taxon>lamiids</taxon>
        <taxon>Lamiales</taxon>
        <taxon>Gesneriaceae</taxon>
        <taxon>Didymocarpoideae</taxon>
        <taxon>Trichosporeae</taxon>
        <taxon>Loxocarpinae</taxon>
        <taxon>Dorcoceras</taxon>
    </lineage>
</organism>
<evidence type="ECO:0000313" key="1">
    <source>
        <dbReference type="EMBL" id="KZV28172.1"/>
    </source>
</evidence>
<dbReference type="OrthoDB" id="1300625at2759"/>
<evidence type="ECO:0000313" key="2">
    <source>
        <dbReference type="Proteomes" id="UP000250235"/>
    </source>
</evidence>
<name>A0A2Z7B1M1_9LAMI</name>
<dbReference type="EMBL" id="KV010167">
    <property type="protein sequence ID" value="KZV28172.1"/>
    <property type="molecule type" value="Genomic_DNA"/>
</dbReference>
<keyword evidence="2" id="KW-1185">Reference proteome</keyword>
<reference evidence="1 2" key="1">
    <citation type="journal article" date="2015" name="Proc. Natl. Acad. Sci. U.S.A.">
        <title>The resurrection genome of Boea hygrometrica: A blueprint for survival of dehydration.</title>
        <authorList>
            <person name="Xiao L."/>
            <person name="Yang G."/>
            <person name="Zhang L."/>
            <person name="Yang X."/>
            <person name="Zhao S."/>
            <person name="Ji Z."/>
            <person name="Zhou Q."/>
            <person name="Hu M."/>
            <person name="Wang Y."/>
            <person name="Chen M."/>
            <person name="Xu Y."/>
            <person name="Jin H."/>
            <person name="Xiao X."/>
            <person name="Hu G."/>
            <person name="Bao F."/>
            <person name="Hu Y."/>
            <person name="Wan P."/>
            <person name="Li L."/>
            <person name="Deng X."/>
            <person name="Kuang T."/>
            <person name="Xiang C."/>
            <person name="Zhu J.K."/>
            <person name="Oliver M.J."/>
            <person name="He Y."/>
        </authorList>
    </citation>
    <scope>NUCLEOTIDE SEQUENCE [LARGE SCALE GENOMIC DNA]</scope>
    <source>
        <strain evidence="2">cv. XS01</strain>
    </source>
</reference>
<dbReference type="AlphaFoldDB" id="A0A2Z7B1M1"/>
<gene>
    <name evidence="1" type="ORF">F511_20305</name>
</gene>
<sequence>MDLVYNLAKRAASITKFVYNHAFLLVWLRKREGWTEIVRPGPTRFATTFIALKSILEHLSRPEIETHDIGNIKQFKKNCKTLSHHSVAQTSLLHIQNNSVFTSENQRNLRKRK</sequence>
<protein>
    <submittedName>
        <fullName evidence="1">Uncharacterized protein</fullName>
    </submittedName>
</protein>